<feature type="compositionally biased region" description="Polar residues" evidence="1">
    <location>
        <begin position="422"/>
        <end position="433"/>
    </location>
</feature>
<feature type="compositionally biased region" description="Basic and acidic residues" evidence="1">
    <location>
        <begin position="435"/>
        <end position="446"/>
    </location>
</feature>
<comment type="caution">
    <text evidence="2">The sequence shown here is derived from an EMBL/GenBank/DDBJ whole genome shotgun (WGS) entry which is preliminary data.</text>
</comment>
<dbReference type="Proteomes" id="UP000816034">
    <property type="component" value="Unassembled WGS sequence"/>
</dbReference>
<dbReference type="GeneID" id="68103833"/>
<sequence length="446" mass="52216">MAPTFFQSKAKKFLNRSKREALCVLGHIQQQQQRYAKHSSLYKRRNDDELVWMKQVKKVYEFCLLLTSLGRCLLYVPISFSDDDYGSKCPVDVDKICTLICSLNQLGNFATSSLLKIQKYKVVVERCDDVLFAVFMDANSAAKANRLQMKRIVDEFVFLFEKPIADIKSIENQLVEQNSKNFVFKIKEKEKEEFTPVNRYPVLCRFSDIIKSKLFEIEQLEELTYDQTFKQINSLQRILIVDSSFTPLTEFAREKKNMNFATTLEWKYIQKLCARSRTLFRDASEESLFSYFLVNKAVVITVEERRNDYLFYIFTIEIGGTNNLQIQFNNDGTGTIWNLSVVEPQVATSISSFMQQVRNKTQMNLEQKEQIEREWTSRSLTIASKNGRKFFKNKNISTVITPADDDFTKYTPRPPPSIDPKYQQQQPPQTSPNERFVRSYKIQEQK</sequence>
<evidence type="ECO:0000313" key="3">
    <source>
        <dbReference type="Proteomes" id="UP000816034"/>
    </source>
</evidence>
<evidence type="ECO:0000256" key="1">
    <source>
        <dbReference type="SAM" id="MobiDB-lite"/>
    </source>
</evidence>
<keyword evidence="3" id="KW-1185">Reference proteome</keyword>
<evidence type="ECO:0000313" key="2">
    <source>
        <dbReference type="EMBL" id="KAG2392654.1"/>
    </source>
</evidence>
<proteinExistence type="predicted"/>
<reference evidence="2 3" key="1">
    <citation type="journal article" date="2018" name="BMC Genomics">
        <title>The genome of Naegleria lovaniensis, the basis for a comparative approach to unravel pathogenicity factors of the human pathogenic amoeba N. fowleri.</title>
        <authorList>
            <person name="Liechti N."/>
            <person name="Schurch N."/>
            <person name="Bruggmann R."/>
            <person name="Wittwer M."/>
        </authorList>
    </citation>
    <scope>NUCLEOTIDE SEQUENCE [LARGE SCALE GENOMIC DNA]</scope>
    <source>
        <strain evidence="2 3">ATCC 30569</strain>
    </source>
</reference>
<dbReference type="RefSeq" id="XP_044554548.1">
    <property type="nucleotide sequence ID" value="XM_044687028.1"/>
</dbReference>
<dbReference type="AlphaFoldDB" id="A0AA88GY16"/>
<dbReference type="EMBL" id="PYSW02000004">
    <property type="protein sequence ID" value="KAG2392654.1"/>
    <property type="molecule type" value="Genomic_DNA"/>
</dbReference>
<feature type="region of interest" description="Disordered" evidence="1">
    <location>
        <begin position="403"/>
        <end position="446"/>
    </location>
</feature>
<protein>
    <submittedName>
        <fullName evidence="2">Uncharacterized protein</fullName>
    </submittedName>
</protein>
<gene>
    <name evidence="2" type="ORF">C9374_011379</name>
</gene>
<name>A0AA88GY16_NAELO</name>
<accession>A0AA88GY16</accession>
<organism evidence="2 3">
    <name type="scientific">Naegleria lovaniensis</name>
    <name type="common">Amoeba</name>
    <dbReference type="NCBI Taxonomy" id="51637"/>
    <lineage>
        <taxon>Eukaryota</taxon>
        <taxon>Discoba</taxon>
        <taxon>Heterolobosea</taxon>
        <taxon>Tetramitia</taxon>
        <taxon>Eutetramitia</taxon>
        <taxon>Vahlkampfiidae</taxon>
        <taxon>Naegleria</taxon>
    </lineage>
</organism>